<dbReference type="Proteomes" id="UP000054097">
    <property type="component" value="Unassembled WGS sequence"/>
</dbReference>
<name>A0A0C2XKT5_SERVB</name>
<sequence>MKSCSEGSSMGLAACDGDKNAFFSCEDMKLKDAEVRISTISTHLQHSFSDLRTPNGNYPHSRKAFKLRAFEWRRLANINCSPRCASSSPSSYAHKQASIQSRTSITKGTSGSEPTQDRYVKYLVDWEYV</sequence>
<feature type="region of interest" description="Disordered" evidence="1">
    <location>
        <begin position="83"/>
        <end position="114"/>
    </location>
</feature>
<evidence type="ECO:0000313" key="3">
    <source>
        <dbReference type="Proteomes" id="UP000054097"/>
    </source>
</evidence>
<gene>
    <name evidence="2" type="ORF">M408DRAFT_116260</name>
</gene>
<dbReference type="EMBL" id="KN824288">
    <property type="protein sequence ID" value="KIM29607.1"/>
    <property type="molecule type" value="Genomic_DNA"/>
</dbReference>
<dbReference type="AlphaFoldDB" id="A0A0C2XKT5"/>
<accession>A0A0C2XKT5</accession>
<proteinExistence type="predicted"/>
<reference evidence="3" key="2">
    <citation type="submission" date="2015-01" db="EMBL/GenBank/DDBJ databases">
        <title>Evolutionary Origins and Diversification of the Mycorrhizal Mutualists.</title>
        <authorList>
            <consortium name="DOE Joint Genome Institute"/>
            <consortium name="Mycorrhizal Genomics Consortium"/>
            <person name="Kohler A."/>
            <person name="Kuo A."/>
            <person name="Nagy L.G."/>
            <person name="Floudas D."/>
            <person name="Copeland A."/>
            <person name="Barry K.W."/>
            <person name="Cichocki N."/>
            <person name="Veneault-Fourrey C."/>
            <person name="LaButti K."/>
            <person name="Lindquist E.A."/>
            <person name="Lipzen A."/>
            <person name="Lundell T."/>
            <person name="Morin E."/>
            <person name="Murat C."/>
            <person name="Riley R."/>
            <person name="Ohm R."/>
            <person name="Sun H."/>
            <person name="Tunlid A."/>
            <person name="Henrissat B."/>
            <person name="Grigoriev I.V."/>
            <person name="Hibbett D.S."/>
            <person name="Martin F."/>
        </authorList>
    </citation>
    <scope>NUCLEOTIDE SEQUENCE [LARGE SCALE GENOMIC DNA]</scope>
    <source>
        <strain evidence="3">MAFF 305830</strain>
    </source>
</reference>
<reference evidence="2 3" key="1">
    <citation type="submission" date="2014-04" db="EMBL/GenBank/DDBJ databases">
        <authorList>
            <consortium name="DOE Joint Genome Institute"/>
            <person name="Kuo A."/>
            <person name="Zuccaro A."/>
            <person name="Kohler A."/>
            <person name="Nagy L.G."/>
            <person name="Floudas D."/>
            <person name="Copeland A."/>
            <person name="Barry K.W."/>
            <person name="Cichocki N."/>
            <person name="Veneault-Fourrey C."/>
            <person name="LaButti K."/>
            <person name="Lindquist E.A."/>
            <person name="Lipzen A."/>
            <person name="Lundell T."/>
            <person name="Morin E."/>
            <person name="Murat C."/>
            <person name="Sun H."/>
            <person name="Tunlid A."/>
            <person name="Henrissat B."/>
            <person name="Grigoriev I.V."/>
            <person name="Hibbett D.S."/>
            <person name="Martin F."/>
            <person name="Nordberg H.P."/>
            <person name="Cantor M.N."/>
            <person name="Hua S.X."/>
        </authorList>
    </citation>
    <scope>NUCLEOTIDE SEQUENCE [LARGE SCALE GENOMIC DNA]</scope>
    <source>
        <strain evidence="2 3">MAFF 305830</strain>
    </source>
</reference>
<feature type="compositionally biased region" description="Polar residues" evidence="1">
    <location>
        <begin position="97"/>
        <end position="114"/>
    </location>
</feature>
<protein>
    <submittedName>
        <fullName evidence="2">Uncharacterized protein</fullName>
    </submittedName>
</protein>
<dbReference type="HOGENOM" id="CLU_1950144_0_0_1"/>
<keyword evidence="3" id="KW-1185">Reference proteome</keyword>
<evidence type="ECO:0000313" key="2">
    <source>
        <dbReference type="EMBL" id="KIM29607.1"/>
    </source>
</evidence>
<organism evidence="2 3">
    <name type="scientific">Serendipita vermifera MAFF 305830</name>
    <dbReference type="NCBI Taxonomy" id="933852"/>
    <lineage>
        <taxon>Eukaryota</taxon>
        <taxon>Fungi</taxon>
        <taxon>Dikarya</taxon>
        <taxon>Basidiomycota</taxon>
        <taxon>Agaricomycotina</taxon>
        <taxon>Agaricomycetes</taxon>
        <taxon>Sebacinales</taxon>
        <taxon>Serendipitaceae</taxon>
        <taxon>Serendipita</taxon>
    </lineage>
</organism>
<evidence type="ECO:0000256" key="1">
    <source>
        <dbReference type="SAM" id="MobiDB-lite"/>
    </source>
</evidence>